<dbReference type="GO" id="GO:0009691">
    <property type="term" value="P:cytokinin biosynthetic process"/>
    <property type="evidence" value="ECO:0007669"/>
    <property type="project" value="UniProtKB-UniRule"/>
</dbReference>
<dbReference type="InterPro" id="IPR031100">
    <property type="entry name" value="LOG_fam"/>
</dbReference>
<dbReference type="RefSeq" id="WP_067629849.1">
    <property type="nucleotide sequence ID" value="NZ_CP013213.1"/>
</dbReference>
<dbReference type="OrthoDB" id="9801098at2"/>
<dbReference type="STRING" id="1514105.AOC36_00480"/>
<keyword evidence="2" id="KW-0203">Cytokinin biosynthesis</keyword>
<proteinExistence type="inferred from homology"/>
<accession>A0A120JTD2</accession>
<dbReference type="GO" id="GO:0016799">
    <property type="term" value="F:hydrolase activity, hydrolyzing N-glycosyl compounds"/>
    <property type="evidence" value="ECO:0007669"/>
    <property type="project" value="TreeGrafter"/>
</dbReference>
<name>A0A120JTD2_9FIRM</name>
<evidence type="ECO:0000313" key="4">
    <source>
        <dbReference type="Proteomes" id="UP000063781"/>
    </source>
</evidence>
<dbReference type="EC" id="3.2.2.n1" evidence="2"/>
<dbReference type="Gene3D" id="3.40.50.450">
    <property type="match status" value="1"/>
</dbReference>
<sequence length="179" mass="19786">MKNIAVYLGSRTPSNPIYAQTAKELGKKIAQEHYGLVYGGANVGTMKVLADASLEHQGTVIGVMPTVLFDKEILHPGLSEVVKVADMHQRKKKMMDLSDGFIALPGGCGTMEEIFEVITWRQIGVHNKPFVFLNIDKFYDGLKLYIDHAHELGFISDKDHAQIHFVSTVEEAINAVTTS</sequence>
<dbReference type="EMBL" id="CP013213">
    <property type="protein sequence ID" value="AMC92521.1"/>
    <property type="molecule type" value="Genomic_DNA"/>
</dbReference>
<dbReference type="Pfam" id="PF03641">
    <property type="entry name" value="Lysine_decarbox"/>
    <property type="match status" value="1"/>
</dbReference>
<dbReference type="PANTHER" id="PTHR31223">
    <property type="entry name" value="LOG FAMILY PROTEIN YJL055W"/>
    <property type="match status" value="1"/>
</dbReference>
<reference evidence="3 4" key="1">
    <citation type="submission" date="2015-10" db="EMBL/GenBank/DDBJ databases">
        <title>Erysipelothrix larvae sp. LV19 isolated from the larval gut of the rhinoceros beetle, Trypoxylus dichotomus.</title>
        <authorList>
            <person name="Lim S."/>
            <person name="Kim B.-C."/>
        </authorList>
    </citation>
    <scope>NUCLEOTIDE SEQUENCE [LARGE SCALE GENOMIC DNA]</scope>
    <source>
        <strain evidence="3 4">LV19</strain>
    </source>
</reference>
<evidence type="ECO:0000313" key="3">
    <source>
        <dbReference type="EMBL" id="AMC92521.1"/>
    </source>
</evidence>
<gene>
    <name evidence="3" type="ORF">AOC36_00480</name>
</gene>
<dbReference type="KEGG" id="erl:AOC36_00480"/>
<dbReference type="Proteomes" id="UP000063781">
    <property type="component" value="Chromosome"/>
</dbReference>
<comment type="similarity">
    <text evidence="1 2">Belongs to the LOG family.</text>
</comment>
<keyword evidence="2" id="KW-0378">Hydrolase</keyword>
<dbReference type="GO" id="GO:0005829">
    <property type="term" value="C:cytosol"/>
    <property type="evidence" value="ECO:0007669"/>
    <property type="project" value="TreeGrafter"/>
</dbReference>
<dbReference type="InterPro" id="IPR005269">
    <property type="entry name" value="LOG"/>
</dbReference>
<organism evidence="3 4">
    <name type="scientific">Erysipelothrix larvae</name>
    <dbReference type="NCBI Taxonomy" id="1514105"/>
    <lineage>
        <taxon>Bacteria</taxon>
        <taxon>Bacillati</taxon>
        <taxon>Bacillota</taxon>
        <taxon>Erysipelotrichia</taxon>
        <taxon>Erysipelotrichales</taxon>
        <taxon>Erysipelotrichaceae</taxon>
        <taxon>Erysipelothrix</taxon>
    </lineage>
</organism>
<evidence type="ECO:0000256" key="1">
    <source>
        <dbReference type="ARBA" id="ARBA00006763"/>
    </source>
</evidence>
<evidence type="ECO:0000256" key="2">
    <source>
        <dbReference type="RuleBase" id="RU363015"/>
    </source>
</evidence>
<dbReference type="SUPFAM" id="SSF102405">
    <property type="entry name" value="MCP/YpsA-like"/>
    <property type="match status" value="1"/>
</dbReference>
<dbReference type="AlphaFoldDB" id="A0A120JTD2"/>
<protein>
    <recommendedName>
        <fullName evidence="2">Cytokinin riboside 5'-monophosphate phosphoribohydrolase</fullName>
        <ecNumber evidence="2">3.2.2.n1</ecNumber>
    </recommendedName>
</protein>
<keyword evidence="4" id="KW-1185">Reference proteome</keyword>
<dbReference type="PANTHER" id="PTHR31223:SF70">
    <property type="entry name" value="LOG FAMILY PROTEIN YJL055W"/>
    <property type="match status" value="1"/>
</dbReference>
<dbReference type="NCBIfam" id="TIGR00730">
    <property type="entry name" value="Rossman fold protein, TIGR00730 family"/>
    <property type="match status" value="1"/>
</dbReference>